<dbReference type="InterPro" id="IPR019734">
    <property type="entry name" value="TPR_rpt"/>
</dbReference>
<evidence type="ECO:0000313" key="4">
    <source>
        <dbReference type="Proteomes" id="UP001549184"/>
    </source>
</evidence>
<gene>
    <name evidence="3" type="ORF">ABIC75_001946</name>
</gene>
<dbReference type="Proteomes" id="UP001549184">
    <property type="component" value="Unassembled WGS sequence"/>
</dbReference>
<dbReference type="SMART" id="SM00028">
    <property type="entry name" value="TPR"/>
    <property type="match status" value="2"/>
</dbReference>
<dbReference type="SUPFAM" id="SSF52540">
    <property type="entry name" value="P-loop containing nucleoside triphosphate hydrolases"/>
    <property type="match status" value="1"/>
</dbReference>
<dbReference type="Pfam" id="PF13469">
    <property type="entry name" value="Sulfotransfer_3"/>
    <property type="match status" value="1"/>
</dbReference>
<dbReference type="InterPro" id="IPR027417">
    <property type="entry name" value="P-loop_NTPase"/>
</dbReference>
<dbReference type="Gene3D" id="3.40.50.300">
    <property type="entry name" value="P-loop containing nucleotide triphosphate hydrolases"/>
    <property type="match status" value="1"/>
</dbReference>
<sequence>MLVAYNAGDMPRVLALGQAAGELSSVDDTVLLLLSAAQQATGHVDDALMACRELTRRRPDVSEYWNNLGIVARQAADEHLAEQALRKAIELAPREPEVHYNLGLLYAQQQRWLIARETLLESVSLAPGFIEARLQAAYACHFCGDTRGAEVMLEGADAWPPQAADQALILATILSSLGYQDTAFRTLAQAILPNGPERVSLDRRITALRASMHERSNRLDEARAELTQLPLSMLTALPTSEWELRHAGIQVHASVASRQGERDHAAQLFHQLQHERSDAHLQANAAFSLAGIRDKQGRHDEAWQVLHEAHAAQLRFASDFVPELLLEGSQPLDMAEHTVSRLEHDRWSSLHALRSDASPVFVVGFPRSGTTLLEQMLDAHPHFRSMDERAFIYELIKRMQLAGQSYPADLATLTQANVDQLRSIYADVVRRVVPDLGERQLVDKNPLNMLCLPMIMRLFPEARIVLCLRHPCDVLLSCYMQPFRSPAFMVLCSSLQRLAKGYVDAFEQWFRHVEIFAPRVLEWRYESVVSRFDEHVVRLGQFLDVEDASPMARFAEHARSKGYISTPSYAQVTEGIHRKAVNRWHAYREHFEPVLPILQPMMERLGYSITP</sequence>
<dbReference type="EMBL" id="JBEPMU010000002">
    <property type="protein sequence ID" value="MET3652224.1"/>
    <property type="molecule type" value="Genomic_DNA"/>
</dbReference>
<feature type="repeat" description="TPR" evidence="2">
    <location>
        <begin position="62"/>
        <end position="95"/>
    </location>
</feature>
<evidence type="ECO:0000313" key="3">
    <source>
        <dbReference type="EMBL" id="MET3652224.1"/>
    </source>
</evidence>
<accession>A0ABV2JTR2</accession>
<keyword evidence="4" id="KW-1185">Reference proteome</keyword>
<organism evidence="3 4">
    <name type="scientific">Dyella japonica</name>
    <dbReference type="NCBI Taxonomy" id="231455"/>
    <lineage>
        <taxon>Bacteria</taxon>
        <taxon>Pseudomonadati</taxon>
        <taxon>Pseudomonadota</taxon>
        <taxon>Gammaproteobacteria</taxon>
        <taxon>Lysobacterales</taxon>
        <taxon>Rhodanobacteraceae</taxon>
        <taxon>Dyella</taxon>
    </lineage>
</organism>
<dbReference type="SUPFAM" id="SSF48452">
    <property type="entry name" value="TPR-like"/>
    <property type="match status" value="1"/>
</dbReference>
<reference evidence="3 4" key="1">
    <citation type="submission" date="2024-06" db="EMBL/GenBank/DDBJ databases">
        <title>Sorghum-associated microbial communities from plants grown in Nebraska, USA.</title>
        <authorList>
            <person name="Schachtman D."/>
        </authorList>
    </citation>
    <scope>NUCLEOTIDE SEQUENCE [LARGE SCALE GENOMIC DNA]</scope>
    <source>
        <strain evidence="3 4">1073</strain>
    </source>
</reference>
<evidence type="ECO:0000256" key="1">
    <source>
        <dbReference type="ARBA" id="ARBA00022679"/>
    </source>
</evidence>
<name>A0ABV2JTR2_9GAMM</name>
<dbReference type="PANTHER" id="PTHR12788">
    <property type="entry name" value="PROTEIN-TYROSINE SULFOTRANSFERASE 2"/>
    <property type="match status" value="1"/>
</dbReference>
<keyword evidence="2" id="KW-0802">TPR repeat</keyword>
<dbReference type="Pfam" id="PF13432">
    <property type="entry name" value="TPR_16"/>
    <property type="match status" value="1"/>
</dbReference>
<protein>
    <submittedName>
        <fullName evidence="3">Flp pilus assembly protein TadD</fullName>
    </submittedName>
</protein>
<dbReference type="InterPro" id="IPR011990">
    <property type="entry name" value="TPR-like_helical_dom_sf"/>
</dbReference>
<dbReference type="InterPro" id="IPR026634">
    <property type="entry name" value="TPST-like"/>
</dbReference>
<proteinExistence type="predicted"/>
<comment type="caution">
    <text evidence="3">The sequence shown here is derived from an EMBL/GenBank/DDBJ whole genome shotgun (WGS) entry which is preliminary data.</text>
</comment>
<evidence type="ECO:0000256" key="2">
    <source>
        <dbReference type="PROSITE-ProRule" id="PRU00339"/>
    </source>
</evidence>
<dbReference type="Gene3D" id="1.25.40.10">
    <property type="entry name" value="Tetratricopeptide repeat domain"/>
    <property type="match status" value="1"/>
</dbReference>
<dbReference type="PANTHER" id="PTHR12788:SF10">
    <property type="entry name" value="PROTEIN-TYROSINE SULFOTRANSFERASE"/>
    <property type="match status" value="1"/>
</dbReference>
<keyword evidence="1" id="KW-0808">Transferase</keyword>
<dbReference type="PROSITE" id="PS50005">
    <property type="entry name" value="TPR"/>
    <property type="match status" value="1"/>
</dbReference>
<dbReference type="RefSeq" id="WP_354013611.1">
    <property type="nucleotide sequence ID" value="NZ_JBEPMU010000002.1"/>
</dbReference>